<feature type="signal peptide" evidence="1">
    <location>
        <begin position="1"/>
        <end position="15"/>
    </location>
</feature>
<protein>
    <submittedName>
        <fullName evidence="2">Uncharacterized protein</fullName>
    </submittedName>
</protein>
<accession>A0A815AY90</accession>
<name>A0A815AY90_9BILA</name>
<sequence length="758" mass="86384">MHHLVFLFLIIGCLCDIEVLIDQKGGYNININAHLWLRSSHTALYVANKWYSSVDKSLPLINITYEQGYDLNLGSWNETRLIYDLLRNGTHTNIVGHIRQWSLVSAITFHLDTGDQIMTNTISLDMKHVRTLFPSFNIEQIDINDQRGYFTFEGIMAGDGDKHAGFWNSSSKIIHSGMQSGPVVLFNLTQRGEDDVLVLSPFSQFMATSLSQKDNILQYGVLGSILTISANYNHSMIVFYSSHGINQCIREWGETMQRVYNRTNQYRLNDLTINYLGYYTDAGGYYYYNTEQEINYEETIVDIHQQILLPLHYIQLDSWWYYQGIKNGVTQWTARPDIFPDGLQVVHRRLENISLAAHNRYWAIDNVYQDKYSFILDEINEKSLPIGNDSFWIDLFTQAHNWGLILYEQDWLIVQTIHFIPTCTDIHLGHQWLMSMGEAAEMIGINIQYCMSLPRHILTTLQIPRVTQTRVSTDYSFHLTGKVQQWTIGISSMFVDALGLAPFKDVFWSTSLQPDAPYDPSPMEILPEREILIATLSTGPVGSGDAINYTNVSRVMKCCRQDGLILKPDRPLTMINTLISDWAFYNNVSQGELYSTRTTINDQTFHVIFASAMKRDYLVYPSMIGAQSGVIWSYDNRNMISTFDDDNPLNISATQCDDLSICLWYVSPLHPLNDISGTQYALLGEWNKWTAVSQQRIISIVSDIKSSQVTITIQGTSSEIVPIVVFHTVLLSITVNCSMSAMNGQAHLIISPSNVVCS</sequence>
<comment type="caution">
    <text evidence="2">The sequence shown here is derived from an EMBL/GenBank/DDBJ whole genome shotgun (WGS) entry which is preliminary data.</text>
</comment>
<evidence type="ECO:0000313" key="2">
    <source>
        <dbReference type="EMBL" id="CAF1266087.1"/>
    </source>
</evidence>
<evidence type="ECO:0000256" key="1">
    <source>
        <dbReference type="SAM" id="SignalP"/>
    </source>
</evidence>
<proteinExistence type="predicted"/>
<reference evidence="2" key="1">
    <citation type="submission" date="2021-02" db="EMBL/GenBank/DDBJ databases">
        <authorList>
            <person name="Nowell W R."/>
        </authorList>
    </citation>
    <scope>NUCLEOTIDE SEQUENCE</scope>
</reference>
<organism evidence="2 3">
    <name type="scientific">Rotaria sordida</name>
    <dbReference type="NCBI Taxonomy" id="392033"/>
    <lineage>
        <taxon>Eukaryota</taxon>
        <taxon>Metazoa</taxon>
        <taxon>Spiralia</taxon>
        <taxon>Gnathifera</taxon>
        <taxon>Rotifera</taxon>
        <taxon>Eurotatoria</taxon>
        <taxon>Bdelloidea</taxon>
        <taxon>Philodinida</taxon>
        <taxon>Philodinidae</taxon>
        <taxon>Rotaria</taxon>
    </lineage>
</organism>
<dbReference type="AlphaFoldDB" id="A0A815AY90"/>
<keyword evidence="1" id="KW-0732">Signal</keyword>
<dbReference type="Proteomes" id="UP000663882">
    <property type="component" value="Unassembled WGS sequence"/>
</dbReference>
<dbReference type="EMBL" id="CAJNOO010002417">
    <property type="protein sequence ID" value="CAF1266087.1"/>
    <property type="molecule type" value="Genomic_DNA"/>
</dbReference>
<evidence type="ECO:0000313" key="3">
    <source>
        <dbReference type="Proteomes" id="UP000663882"/>
    </source>
</evidence>
<gene>
    <name evidence="2" type="ORF">RFH988_LOCUS27935</name>
</gene>
<feature type="chain" id="PRO_5032845155" evidence="1">
    <location>
        <begin position="16"/>
        <end position="758"/>
    </location>
</feature>
<dbReference type="OrthoDB" id="41905at2759"/>